<reference evidence="4" key="1">
    <citation type="submission" date="2025-08" db="UniProtKB">
        <authorList>
            <consortium name="RefSeq"/>
        </authorList>
    </citation>
    <scope>IDENTIFICATION</scope>
    <source>
        <tissue evidence="4">Seedling</tissue>
    </source>
</reference>
<sequence length="687" mass="77789">MERKEKGREREGKKQGLMVKKLKRGILVGKRGGPSTPPPTWRLEFSADENNNNTTTTNKPVTEFLNFPTKPTVSARKLCANLWEVLPHHHHHNFPLTKKMNKGPPRPRRQRHNNNGSQLPTHLLDPPNSPPLHQPISARCLERNATASVIQRYGLVERNNNALQPLSPASYSSSMEVAPFKPALTPTSPLNFKGKKGDQSYSLKTSTELLKVLNRIWSLEEHHASNMSLVKALKMELDHSRAIIKELLQEKETDRQEMEDLVKGVTEDNLVRKNKEQDRIKAAVQSIQEELEDERKMRKHSESLHRKLAKELSSLKSSFSSALRELERERKARILLENLCDEFAKGIKEYEQEVRSLKHKPEKDRSGMEKLDRLVLHISEAWLDERMQMKLTGGGDDITKKSIIVDKLGFDIETFLQAIRVVESRKNGKLPPNDTKEYCSRRHSLESFPLNEAISAPQNAAGEDSTDSVSHCLEANKKASGKHSTCSDAAGGHQDGIVKSNSMRKKVRPQDIIKSCSHSSLEAQFEEHLTSTMSCNGNKTQFADNEGDMEGLEKQEALEDLEKSDYSVTVQQGMQEKHGKMVGNHGLKSTYLLENLIRNGSLSLEDNKIHPDSNSREESHHVQSVLTGNASPIQQWKSRLTAPDFKKSECSLRWPQELNENTLMAKLLEARLEGRKHDRSKSSRGSF</sequence>
<dbReference type="InterPro" id="IPR043424">
    <property type="entry name" value="BLT-like"/>
</dbReference>
<feature type="region of interest" description="Disordered" evidence="2">
    <location>
        <begin position="607"/>
        <end position="630"/>
    </location>
</feature>
<dbReference type="GeneID" id="107406866"/>
<feature type="coiled-coil region" evidence="1">
    <location>
        <begin position="230"/>
        <end position="360"/>
    </location>
</feature>
<dbReference type="KEGG" id="zju:107406866"/>
<dbReference type="PANTHER" id="PTHR31071">
    <property type="entry name" value="GB|AAF24581.1"/>
    <property type="match status" value="1"/>
</dbReference>
<feature type="compositionally biased region" description="Basic and acidic residues" evidence="2">
    <location>
        <begin position="607"/>
        <end position="621"/>
    </location>
</feature>
<evidence type="ECO:0000313" key="3">
    <source>
        <dbReference type="Proteomes" id="UP001652623"/>
    </source>
</evidence>
<dbReference type="AlphaFoldDB" id="A0A6P3YZE0"/>
<organism evidence="3 4">
    <name type="scientific">Ziziphus jujuba</name>
    <name type="common">Chinese jujube</name>
    <name type="synonym">Ziziphus sativa</name>
    <dbReference type="NCBI Taxonomy" id="326968"/>
    <lineage>
        <taxon>Eukaryota</taxon>
        <taxon>Viridiplantae</taxon>
        <taxon>Streptophyta</taxon>
        <taxon>Embryophyta</taxon>
        <taxon>Tracheophyta</taxon>
        <taxon>Spermatophyta</taxon>
        <taxon>Magnoliopsida</taxon>
        <taxon>eudicotyledons</taxon>
        <taxon>Gunneridae</taxon>
        <taxon>Pentapetalae</taxon>
        <taxon>rosids</taxon>
        <taxon>fabids</taxon>
        <taxon>Rosales</taxon>
        <taxon>Rhamnaceae</taxon>
        <taxon>Paliureae</taxon>
        <taxon>Ziziphus</taxon>
    </lineage>
</organism>
<keyword evidence="1" id="KW-0175">Coiled coil</keyword>
<dbReference type="InParanoid" id="A0A6P3YZE0"/>
<feature type="compositionally biased region" description="Basic residues" evidence="2">
    <location>
        <begin position="93"/>
        <end position="112"/>
    </location>
</feature>
<feature type="region of interest" description="Disordered" evidence="2">
    <location>
        <begin position="1"/>
        <end position="60"/>
    </location>
</feature>
<dbReference type="RefSeq" id="XP_015869565.3">
    <property type="nucleotide sequence ID" value="XM_016014079.4"/>
</dbReference>
<evidence type="ECO:0000256" key="2">
    <source>
        <dbReference type="SAM" id="MobiDB-lite"/>
    </source>
</evidence>
<name>A0A6P3YZE0_ZIZJJ</name>
<dbReference type="Proteomes" id="UP001652623">
    <property type="component" value="Chromosome 7"/>
</dbReference>
<evidence type="ECO:0000256" key="1">
    <source>
        <dbReference type="SAM" id="Coils"/>
    </source>
</evidence>
<gene>
    <name evidence="4" type="primary">LOC107406866</name>
</gene>
<proteinExistence type="predicted"/>
<feature type="compositionally biased region" description="Basic and acidic residues" evidence="2">
    <location>
        <begin position="1"/>
        <end position="14"/>
    </location>
</feature>
<feature type="region of interest" description="Disordered" evidence="2">
    <location>
        <begin position="93"/>
        <end position="134"/>
    </location>
</feature>
<evidence type="ECO:0000313" key="4">
    <source>
        <dbReference type="RefSeq" id="XP_015869565.3"/>
    </source>
</evidence>
<keyword evidence="3" id="KW-1185">Reference proteome</keyword>
<protein>
    <submittedName>
        <fullName evidence="4">Uncharacterized protein At5g41620</fullName>
    </submittedName>
</protein>
<accession>A0A6P3YZE0</accession>
<dbReference type="PANTHER" id="PTHR31071:SF9">
    <property type="entry name" value="INTRACELLULAR PROTEIN TRANSPORT PROTEIN USO1-RELATED"/>
    <property type="match status" value="1"/>
</dbReference>